<dbReference type="RefSeq" id="WP_170132938.1">
    <property type="nucleotide sequence ID" value="NZ_QPJJ01000005.1"/>
</dbReference>
<sequence length="205" mass="22336">MGKEITKKSFYKHWWLWLIVLILIGAGAVAIGGEDVINGGKTEEESADKESTSENDQVKENTHESTKEKSEMPGIGESVKVGDVVYTINGKSIEGTIGEVVSVDAKDVYLVLGLTVKNEKNEPILVDSTFFKLISGNTEYEADAEAVIYANGSSTLFLEDLNPGIESKGKIVFDLPENIANSQDLMVQVQTDFQGSETGKIRLTE</sequence>
<dbReference type="InterPro" id="IPR029050">
    <property type="entry name" value="Immunoprotect_excell_Ig-like"/>
</dbReference>
<protein>
    <submittedName>
        <fullName evidence="4">Uncharacterized protein DUF4352</fullName>
    </submittedName>
</protein>
<gene>
    <name evidence="4" type="ORF">DFR57_105206</name>
</gene>
<proteinExistence type="predicted"/>
<evidence type="ECO:0000256" key="2">
    <source>
        <dbReference type="SAM" id="MobiDB-lite"/>
    </source>
</evidence>
<keyword evidence="1" id="KW-0732">Signal</keyword>
<feature type="compositionally biased region" description="Basic and acidic residues" evidence="2">
    <location>
        <begin position="42"/>
        <end position="71"/>
    </location>
</feature>
<name>A0A368XVK6_9BACI</name>
<comment type="caution">
    <text evidence="4">The sequence shown here is derived from an EMBL/GenBank/DDBJ whole genome shotgun (WGS) entry which is preliminary data.</text>
</comment>
<dbReference type="InterPro" id="IPR029051">
    <property type="entry name" value="DUF4352"/>
</dbReference>
<evidence type="ECO:0000256" key="1">
    <source>
        <dbReference type="ARBA" id="ARBA00022729"/>
    </source>
</evidence>
<feature type="domain" description="DUF4352" evidence="3">
    <location>
        <begin position="74"/>
        <end position="196"/>
    </location>
</feature>
<feature type="region of interest" description="Disordered" evidence="2">
    <location>
        <begin position="42"/>
        <end position="74"/>
    </location>
</feature>
<accession>A0A368XVK6</accession>
<dbReference type="AlphaFoldDB" id="A0A368XVK6"/>
<evidence type="ECO:0000259" key="3">
    <source>
        <dbReference type="Pfam" id="PF11611"/>
    </source>
</evidence>
<evidence type="ECO:0000313" key="5">
    <source>
        <dbReference type="Proteomes" id="UP000252585"/>
    </source>
</evidence>
<dbReference type="Gene3D" id="2.60.40.1240">
    <property type="match status" value="1"/>
</dbReference>
<reference evidence="4 5" key="1">
    <citation type="submission" date="2018-07" db="EMBL/GenBank/DDBJ databases">
        <title>Genomic Encyclopedia of Type Strains, Phase IV (KMG-IV): sequencing the most valuable type-strain genomes for metagenomic binning, comparative biology and taxonomic classification.</title>
        <authorList>
            <person name="Goeker M."/>
        </authorList>
    </citation>
    <scope>NUCLEOTIDE SEQUENCE [LARGE SCALE GENOMIC DNA]</scope>
    <source>
        <strain evidence="4 5">DSM 27696</strain>
    </source>
</reference>
<evidence type="ECO:0000313" key="4">
    <source>
        <dbReference type="EMBL" id="RCW72021.1"/>
    </source>
</evidence>
<dbReference type="EMBL" id="QPJJ01000005">
    <property type="protein sequence ID" value="RCW72021.1"/>
    <property type="molecule type" value="Genomic_DNA"/>
</dbReference>
<organism evidence="4 5">
    <name type="scientific">Saliterribacillus persicus</name>
    <dbReference type="NCBI Taxonomy" id="930114"/>
    <lineage>
        <taxon>Bacteria</taxon>
        <taxon>Bacillati</taxon>
        <taxon>Bacillota</taxon>
        <taxon>Bacilli</taxon>
        <taxon>Bacillales</taxon>
        <taxon>Bacillaceae</taxon>
        <taxon>Saliterribacillus</taxon>
    </lineage>
</organism>
<dbReference type="Pfam" id="PF11611">
    <property type="entry name" value="DUF4352"/>
    <property type="match status" value="1"/>
</dbReference>
<keyword evidence="5" id="KW-1185">Reference proteome</keyword>
<dbReference type="Proteomes" id="UP000252585">
    <property type="component" value="Unassembled WGS sequence"/>
</dbReference>